<dbReference type="OrthoDB" id="1891924at2759"/>
<proteinExistence type="predicted"/>
<gene>
    <name evidence="1" type="ORF">CLODIP_2_CD11542</name>
</gene>
<reference evidence="1 2" key="1">
    <citation type="submission" date="2020-04" db="EMBL/GenBank/DDBJ databases">
        <authorList>
            <person name="Alioto T."/>
            <person name="Alioto T."/>
            <person name="Gomez Garrido J."/>
        </authorList>
    </citation>
    <scope>NUCLEOTIDE SEQUENCE [LARGE SCALE GENOMIC DNA]</scope>
</reference>
<organism evidence="1 2">
    <name type="scientific">Cloeon dipterum</name>
    <dbReference type="NCBI Taxonomy" id="197152"/>
    <lineage>
        <taxon>Eukaryota</taxon>
        <taxon>Metazoa</taxon>
        <taxon>Ecdysozoa</taxon>
        <taxon>Arthropoda</taxon>
        <taxon>Hexapoda</taxon>
        <taxon>Insecta</taxon>
        <taxon>Pterygota</taxon>
        <taxon>Palaeoptera</taxon>
        <taxon>Ephemeroptera</taxon>
        <taxon>Pisciforma</taxon>
        <taxon>Baetidae</taxon>
        <taxon>Cloeon</taxon>
    </lineage>
</organism>
<keyword evidence="2" id="KW-1185">Reference proteome</keyword>
<dbReference type="SUPFAM" id="SSF52047">
    <property type="entry name" value="RNI-like"/>
    <property type="match status" value="1"/>
</dbReference>
<dbReference type="InterPro" id="IPR032675">
    <property type="entry name" value="LRR_dom_sf"/>
</dbReference>
<accession>A0A8S1EEB6</accession>
<dbReference type="EMBL" id="CADEPI010000864">
    <property type="protein sequence ID" value="CAB3388684.1"/>
    <property type="molecule type" value="Genomic_DNA"/>
</dbReference>
<dbReference type="Gene3D" id="3.80.10.10">
    <property type="entry name" value="Ribonuclease Inhibitor"/>
    <property type="match status" value="1"/>
</dbReference>
<sequence>MEGATLVEKTKWRLNRSKTLKDWATISVLSNLDTYTQEEGANYLKIKLSPELRDNVLQELLGNGNSKKCKNMDDFNSFKRSVFALMNTRTYKLDLDVVMSLYPKKLNSMHQFKEVLMKISNAAPNVRHLKMNLRNLKDCFSSDYIRNECIRYLKCLEKLKILEIVGRSFSKEDLALMCRELPNLRVLSVKNIAFDGSKMSDEKIRISFGHLTLLEVGFWSIGETNQIWKVLPNLDIVQNVARNGLTLEDFIEDEKIAKRGRKHLDFQDILWNSDVCPLFSSISHLEFSCDEKTWKRFKKTLSVSISLESLNLFVMSPQVAVDDILLKFGAHLRWLSISGNGFPSVQLNRLSELCPKLEALHLSAVDVTGSSSHPVNFVHLEELVCELRVRWTGDGLTTLLISAPNLQKVIFDTCDHKLQDLQQVKALMMEKKIFLSLTSLQWGIRVYTSEQDYKEIADIMKLAAEHLPELGKLKFSYENSIFSYKSFVKSSPLSYFRKFFNNPGLYEAIINDTNLIEILKYFE</sequence>
<dbReference type="Proteomes" id="UP000494165">
    <property type="component" value="Unassembled WGS sequence"/>
</dbReference>
<comment type="caution">
    <text evidence="1">The sequence shown here is derived from an EMBL/GenBank/DDBJ whole genome shotgun (WGS) entry which is preliminary data.</text>
</comment>
<evidence type="ECO:0000313" key="1">
    <source>
        <dbReference type="EMBL" id="CAB3388684.1"/>
    </source>
</evidence>
<dbReference type="AlphaFoldDB" id="A0A8S1EEB6"/>
<evidence type="ECO:0000313" key="2">
    <source>
        <dbReference type="Proteomes" id="UP000494165"/>
    </source>
</evidence>
<name>A0A8S1EEB6_9INSE</name>
<protein>
    <submittedName>
        <fullName evidence="1">Uncharacterized protein</fullName>
    </submittedName>
</protein>